<dbReference type="EMBL" id="GGEC01070312">
    <property type="protein sequence ID" value="MBX50796.1"/>
    <property type="molecule type" value="Transcribed_RNA"/>
</dbReference>
<sequence length="9" mass="1026">MKSMVESNT</sequence>
<reference evidence="1" key="1">
    <citation type="submission" date="2018-02" db="EMBL/GenBank/DDBJ databases">
        <title>Rhizophora mucronata_Transcriptome.</title>
        <authorList>
            <person name="Meera S.P."/>
            <person name="Sreeshan A."/>
            <person name="Augustine A."/>
        </authorList>
    </citation>
    <scope>NUCLEOTIDE SEQUENCE</scope>
    <source>
        <tissue evidence="1">Leaf</tissue>
    </source>
</reference>
<evidence type="ECO:0000313" key="1">
    <source>
        <dbReference type="EMBL" id="MBX50796.1"/>
    </source>
</evidence>
<organism evidence="1">
    <name type="scientific">Rhizophora mucronata</name>
    <name type="common">Asiatic mangrove</name>
    <dbReference type="NCBI Taxonomy" id="61149"/>
    <lineage>
        <taxon>Eukaryota</taxon>
        <taxon>Viridiplantae</taxon>
        <taxon>Streptophyta</taxon>
        <taxon>Embryophyta</taxon>
        <taxon>Tracheophyta</taxon>
        <taxon>Spermatophyta</taxon>
        <taxon>Magnoliopsida</taxon>
        <taxon>eudicotyledons</taxon>
        <taxon>Gunneridae</taxon>
        <taxon>Pentapetalae</taxon>
        <taxon>rosids</taxon>
        <taxon>fabids</taxon>
        <taxon>Malpighiales</taxon>
        <taxon>Rhizophoraceae</taxon>
        <taxon>Rhizophora</taxon>
    </lineage>
</organism>
<name>A0A2P2P7Q4_RHIMU</name>
<proteinExistence type="predicted"/>
<protein>
    <submittedName>
        <fullName evidence="1">Uncharacterized protein</fullName>
    </submittedName>
</protein>
<accession>A0A2P2P7Q4</accession>